<dbReference type="InterPro" id="IPR014004">
    <property type="entry name" value="Transpt-assoc_nodulatn_dom_bac"/>
</dbReference>
<dbReference type="Pfam" id="PF00571">
    <property type="entry name" value="CBS"/>
    <property type="match status" value="2"/>
</dbReference>
<dbReference type="Pfam" id="PF04972">
    <property type="entry name" value="BON"/>
    <property type="match status" value="1"/>
</dbReference>
<organism evidence="5 6">
    <name type="scientific">Streptomyces filamentosus</name>
    <name type="common">Streptomyces roseosporus</name>
    <dbReference type="NCBI Taxonomy" id="67294"/>
    <lineage>
        <taxon>Bacteria</taxon>
        <taxon>Bacillati</taxon>
        <taxon>Actinomycetota</taxon>
        <taxon>Actinomycetes</taxon>
        <taxon>Kitasatosporales</taxon>
        <taxon>Streptomycetaceae</taxon>
        <taxon>Streptomyces</taxon>
    </lineage>
</organism>
<comment type="caution">
    <text evidence="5">The sequence shown here is derived from an EMBL/GenBank/DDBJ whole genome shotgun (WGS) entry which is preliminary data.</text>
</comment>
<keyword evidence="1 2" id="KW-0129">CBS domain</keyword>
<evidence type="ECO:0000259" key="3">
    <source>
        <dbReference type="PROSITE" id="PS50914"/>
    </source>
</evidence>
<dbReference type="SUPFAM" id="SSF54631">
    <property type="entry name" value="CBS-domain pair"/>
    <property type="match status" value="1"/>
</dbReference>
<accession>A0A919EQ65</accession>
<evidence type="ECO:0000256" key="1">
    <source>
        <dbReference type="ARBA" id="ARBA00023122"/>
    </source>
</evidence>
<dbReference type="PROSITE" id="PS51371">
    <property type="entry name" value="CBS"/>
    <property type="match status" value="2"/>
</dbReference>
<dbReference type="InterPro" id="IPR007055">
    <property type="entry name" value="BON_dom"/>
</dbReference>
<protein>
    <recommendedName>
        <fullName evidence="7">CBS domain-containing protein</fullName>
    </recommendedName>
</protein>
<dbReference type="InterPro" id="IPR017080">
    <property type="entry name" value="UCP036990_CBS_BON"/>
</dbReference>
<reference evidence="5" key="1">
    <citation type="journal article" date="2014" name="Int. J. Syst. Evol. Microbiol.">
        <title>Complete genome sequence of Corynebacterium casei LMG S-19264T (=DSM 44701T), isolated from a smear-ripened cheese.</title>
        <authorList>
            <consortium name="US DOE Joint Genome Institute (JGI-PGF)"/>
            <person name="Walter F."/>
            <person name="Albersmeier A."/>
            <person name="Kalinowski J."/>
            <person name="Ruckert C."/>
        </authorList>
    </citation>
    <scope>NUCLEOTIDE SEQUENCE</scope>
    <source>
        <strain evidence="5">JCM 4122</strain>
    </source>
</reference>
<dbReference type="Proteomes" id="UP000632849">
    <property type="component" value="Unassembled WGS sequence"/>
</dbReference>
<dbReference type="Gene3D" id="3.10.580.10">
    <property type="entry name" value="CBS-domain"/>
    <property type="match status" value="1"/>
</dbReference>
<keyword evidence="6" id="KW-1185">Reference proteome</keyword>
<dbReference type="SMART" id="SM00116">
    <property type="entry name" value="CBS"/>
    <property type="match status" value="2"/>
</dbReference>
<feature type="domain" description="CBS" evidence="4">
    <location>
        <begin position="5"/>
        <end position="63"/>
    </location>
</feature>
<evidence type="ECO:0000313" key="6">
    <source>
        <dbReference type="Proteomes" id="UP000632849"/>
    </source>
</evidence>
<name>A0A919EQ65_STRFL</name>
<evidence type="ECO:0008006" key="7">
    <source>
        <dbReference type="Google" id="ProtNLM"/>
    </source>
</evidence>
<dbReference type="InterPro" id="IPR051257">
    <property type="entry name" value="Diverse_CBS-Domain"/>
</dbReference>
<proteinExistence type="predicted"/>
<dbReference type="AlphaFoldDB" id="A0A919EQ65"/>
<dbReference type="InterPro" id="IPR046342">
    <property type="entry name" value="CBS_dom_sf"/>
</dbReference>
<dbReference type="InterPro" id="IPR000644">
    <property type="entry name" value="CBS_dom"/>
</dbReference>
<dbReference type="PANTHER" id="PTHR43080:SF29">
    <property type="entry name" value="OS02G0818000 PROTEIN"/>
    <property type="match status" value="1"/>
</dbReference>
<dbReference type="PIRSF" id="PIRSF036990">
    <property type="entry name" value="UCP036990_CBS_BON"/>
    <property type="match status" value="1"/>
</dbReference>
<evidence type="ECO:0000313" key="5">
    <source>
        <dbReference type="EMBL" id="GHG06963.1"/>
    </source>
</evidence>
<gene>
    <name evidence="5" type="ORF">GCM10017667_42900</name>
</gene>
<dbReference type="PROSITE" id="PS50914">
    <property type="entry name" value="BON"/>
    <property type="match status" value="1"/>
</dbReference>
<dbReference type="PANTHER" id="PTHR43080">
    <property type="entry name" value="CBS DOMAIN-CONTAINING PROTEIN CBSX3, MITOCHONDRIAL"/>
    <property type="match status" value="1"/>
</dbReference>
<dbReference type="SMART" id="SM00749">
    <property type="entry name" value="BON"/>
    <property type="match status" value="1"/>
</dbReference>
<sequence length="197" mass="21390">MAELMTPTAVSVGRQTPFKEIVRLLDEFDITAVCVVDEENRPLGVVSEADLVRRHAAGSGTDTAGALMSSPAVVAHPDWSVVRAARVMDRAEVKRLPVTGTDGRVVGVLSRSDLVRLFLRRDRAIQEEIVEDVMTRTLGLHPSDISVEVEDGRVTLSGTVRRPGLVPVLLRLCNSVDGVVGVVDRLRRDDRTSSTGK</sequence>
<dbReference type="EMBL" id="BNBE01000002">
    <property type="protein sequence ID" value="GHG06963.1"/>
    <property type="molecule type" value="Genomic_DNA"/>
</dbReference>
<feature type="domain" description="BON" evidence="3">
    <location>
        <begin position="122"/>
        <end position="190"/>
    </location>
</feature>
<evidence type="ECO:0000259" key="4">
    <source>
        <dbReference type="PROSITE" id="PS51371"/>
    </source>
</evidence>
<feature type="domain" description="CBS" evidence="4">
    <location>
        <begin position="68"/>
        <end position="125"/>
    </location>
</feature>
<dbReference type="Gene3D" id="3.30.1340.30">
    <property type="match status" value="1"/>
</dbReference>
<evidence type="ECO:0000256" key="2">
    <source>
        <dbReference type="PROSITE-ProRule" id="PRU00703"/>
    </source>
</evidence>
<reference evidence="5" key="2">
    <citation type="submission" date="2020-09" db="EMBL/GenBank/DDBJ databases">
        <authorList>
            <person name="Sun Q."/>
            <person name="Ohkuma M."/>
        </authorList>
    </citation>
    <scope>NUCLEOTIDE SEQUENCE</scope>
    <source>
        <strain evidence="5">JCM 4122</strain>
    </source>
</reference>